<gene>
    <name evidence="1" type="ORF">HAX54_043446</name>
</gene>
<comment type="caution">
    <text evidence="1">The sequence shown here is derived from an EMBL/GenBank/DDBJ whole genome shotgun (WGS) entry which is preliminary data.</text>
</comment>
<name>A0ABS8W5M0_DATST</name>
<organism evidence="1 2">
    <name type="scientific">Datura stramonium</name>
    <name type="common">Jimsonweed</name>
    <name type="synonym">Common thornapple</name>
    <dbReference type="NCBI Taxonomy" id="4076"/>
    <lineage>
        <taxon>Eukaryota</taxon>
        <taxon>Viridiplantae</taxon>
        <taxon>Streptophyta</taxon>
        <taxon>Embryophyta</taxon>
        <taxon>Tracheophyta</taxon>
        <taxon>Spermatophyta</taxon>
        <taxon>Magnoliopsida</taxon>
        <taxon>eudicotyledons</taxon>
        <taxon>Gunneridae</taxon>
        <taxon>Pentapetalae</taxon>
        <taxon>asterids</taxon>
        <taxon>lamiids</taxon>
        <taxon>Solanales</taxon>
        <taxon>Solanaceae</taxon>
        <taxon>Solanoideae</taxon>
        <taxon>Datureae</taxon>
        <taxon>Datura</taxon>
    </lineage>
</organism>
<evidence type="ECO:0000313" key="2">
    <source>
        <dbReference type="Proteomes" id="UP000823775"/>
    </source>
</evidence>
<dbReference type="Proteomes" id="UP000823775">
    <property type="component" value="Unassembled WGS sequence"/>
</dbReference>
<reference evidence="1 2" key="1">
    <citation type="journal article" date="2021" name="BMC Genomics">
        <title>Datura genome reveals duplications of psychoactive alkaloid biosynthetic genes and high mutation rate following tissue culture.</title>
        <authorList>
            <person name="Rajewski A."/>
            <person name="Carter-House D."/>
            <person name="Stajich J."/>
            <person name="Litt A."/>
        </authorList>
    </citation>
    <scope>NUCLEOTIDE SEQUENCE [LARGE SCALE GENOMIC DNA]</scope>
    <source>
        <strain evidence="1">AR-01</strain>
    </source>
</reference>
<dbReference type="EMBL" id="JACEIK010006499">
    <property type="protein sequence ID" value="MCE2055803.1"/>
    <property type="molecule type" value="Genomic_DNA"/>
</dbReference>
<evidence type="ECO:0000313" key="1">
    <source>
        <dbReference type="EMBL" id="MCE2055803.1"/>
    </source>
</evidence>
<proteinExistence type="predicted"/>
<sequence>MEECLKCLLESLDRWSLKQQEKELFLPQFDDYAEISSPAIDSSATELELLEGMFLATLFTKNEGGVYSKFGRDVVAPPLICSNQMPERNSILYSELLGKEVLSRQARFDKILFKVTTSYSLWLNLEKDEKTCPCEEVEKLAFLIIDERSILIAEEISKVWIDGFLSLVESDRYIHEARKLLMTWSNGYRIVDDGVTKKAEDIHFEEQPSDMDVKYAKHSTVVPFVDGSKTTHGK</sequence>
<keyword evidence="2" id="KW-1185">Reference proteome</keyword>
<accession>A0ABS8W5M0</accession>
<protein>
    <submittedName>
        <fullName evidence="1">Uncharacterized protein</fullName>
    </submittedName>
</protein>